<dbReference type="AlphaFoldDB" id="A0A2U3E4A9"/>
<sequence>MPLALCSVKDSILSTIVTDLNAGMSLGSYQLPGASELALENWGRHDVAVRFGANVSGESRRGEPSGPRAVAIGTLAAALSVKPDYRAHLVRLRSEIGSLSGVSSDFGVLHSRQDAGAGHRQCRASGSATAQASPAMRQHSRDSPTT</sequence>
<reference evidence="2 5" key="4">
    <citation type="journal article" date="2024" name="Microbiol. Resour. Announc.">
        <title>Genome annotations for the ascomycete fungi Trichoderma harzianum, Trichoderma aggressivum, and Purpureocillium lilacinum.</title>
        <authorList>
            <person name="Beijen E.P.W."/>
            <person name="Ohm R.A."/>
        </authorList>
    </citation>
    <scope>NUCLEOTIDE SEQUENCE [LARGE SCALE GENOMIC DNA]</scope>
    <source>
        <strain evidence="2 5">CBS 150709</strain>
    </source>
</reference>
<evidence type="ECO:0000313" key="4">
    <source>
        <dbReference type="Proteomes" id="UP000245956"/>
    </source>
</evidence>
<proteinExistence type="predicted"/>
<dbReference type="Proteomes" id="UP001287286">
    <property type="component" value="Unassembled WGS sequence"/>
</dbReference>
<evidence type="ECO:0000313" key="2">
    <source>
        <dbReference type="EMBL" id="KAK4086353.1"/>
    </source>
</evidence>
<organism evidence="3 4">
    <name type="scientific">Purpureocillium lilacinum</name>
    <name type="common">Paecilomyces lilacinus</name>
    <dbReference type="NCBI Taxonomy" id="33203"/>
    <lineage>
        <taxon>Eukaryota</taxon>
        <taxon>Fungi</taxon>
        <taxon>Dikarya</taxon>
        <taxon>Ascomycota</taxon>
        <taxon>Pezizomycotina</taxon>
        <taxon>Sordariomycetes</taxon>
        <taxon>Hypocreomycetidae</taxon>
        <taxon>Hypocreales</taxon>
        <taxon>Ophiocordycipitaceae</taxon>
        <taxon>Purpureocillium</taxon>
    </lineage>
</organism>
<protein>
    <submittedName>
        <fullName evidence="3">Uncharacterized protein</fullName>
    </submittedName>
</protein>
<reference evidence="3 4" key="2">
    <citation type="journal article" date="2016" name="Front. Microbiol.">
        <title>Genome and transcriptome sequences reveal the specific parasitism of the nematophagous Purpureocillium lilacinum 36-1.</title>
        <authorList>
            <person name="Xie J."/>
            <person name="Li S."/>
            <person name="Mo C."/>
            <person name="Xiao X."/>
            <person name="Peng D."/>
            <person name="Wang G."/>
            <person name="Xiao Y."/>
        </authorList>
    </citation>
    <scope>NUCLEOTIDE SEQUENCE [LARGE SCALE GENOMIC DNA]</scope>
    <source>
        <strain evidence="3 4">36-1</strain>
    </source>
</reference>
<gene>
    <name evidence="3" type="ORF">PCL_00979</name>
    <name evidence="2" type="ORF">Purlil1_9199</name>
</gene>
<keyword evidence="5" id="KW-1185">Reference proteome</keyword>
<evidence type="ECO:0000313" key="3">
    <source>
        <dbReference type="EMBL" id="PWI69332.1"/>
    </source>
</evidence>
<accession>A0A2U3E4A9</accession>
<comment type="caution">
    <text evidence="3">The sequence shown here is derived from an EMBL/GenBank/DDBJ whole genome shotgun (WGS) entry which is preliminary data.</text>
</comment>
<feature type="region of interest" description="Disordered" evidence="1">
    <location>
        <begin position="117"/>
        <end position="146"/>
    </location>
</feature>
<dbReference type="EMBL" id="LCWV01000012">
    <property type="protein sequence ID" value="PWI69332.1"/>
    <property type="molecule type" value="Genomic_DNA"/>
</dbReference>
<reference evidence="3" key="1">
    <citation type="submission" date="2015-05" db="EMBL/GenBank/DDBJ databases">
        <authorList>
            <person name="Wang D.B."/>
            <person name="Wang M."/>
        </authorList>
    </citation>
    <scope>NUCLEOTIDE SEQUENCE</scope>
    <source>
        <strain evidence="3">36-1</strain>
    </source>
</reference>
<dbReference type="Proteomes" id="UP000245956">
    <property type="component" value="Unassembled WGS sequence"/>
</dbReference>
<evidence type="ECO:0000313" key="5">
    <source>
        <dbReference type="Proteomes" id="UP001287286"/>
    </source>
</evidence>
<dbReference type="EMBL" id="JAWRVI010000041">
    <property type="protein sequence ID" value="KAK4086353.1"/>
    <property type="molecule type" value="Genomic_DNA"/>
</dbReference>
<reference evidence="2" key="3">
    <citation type="submission" date="2023-11" db="EMBL/GenBank/DDBJ databases">
        <authorList>
            <person name="Beijen E."/>
            <person name="Ohm R.A."/>
        </authorList>
    </citation>
    <scope>NUCLEOTIDE SEQUENCE</scope>
    <source>
        <strain evidence="2">CBS 150709</strain>
    </source>
</reference>
<name>A0A2U3E4A9_PURLI</name>
<evidence type="ECO:0000256" key="1">
    <source>
        <dbReference type="SAM" id="MobiDB-lite"/>
    </source>
</evidence>